<accession>A0ACC3CSD6</accession>
<dbReference type="EMBL" id="JAWDJW010012364">
    <property type="protein sequence ID" value="KAK3044145.1"/>
    <property type="molecule type" value="Genomic_DNA"/>
</dbReference>
<evidence type="ECO:0000313" key="2">
    <source>
        <dbReference type="Proteomes" id="UP001186974"/>
    </source>
</evidence>
<sequence length="222" mass="25569">MVNSITSTPCRGPEIIALGYYSEHDLEDGFASDITLGQYIEDLCQGANTLCDADGCGKSWLNHSRQYVHGQGQMSIIVQKHQSKIRGLQNTILMWSVCRLCGQETQVIPMSDNTWKYSFAKYLELTFWSSELHPRASICPHDIHRDHVRYFGFSNVALRIQYDPIQLHEIVVPRPTITWKVNGDLRLKNEQYDRIKEHLDKFMLSVKSRIKSIRVQSVVAEK</sequence>
<dbReference type="Proteomes" id="UP001186974">
    <property type="component" value="Unassembled WGS sequence"/>
</dbReference>
<organism evidence="1 2">
    <name type="scientific">Coniosporium uncinatum</name>
    <dbReference type="NCBI Taxonomy" id="93489"/>
    <lineage>
        <taxon>Eukaryota</taxon>
        <taxon>Fungi</taxon>
        <taxon>Dikarya</taxon>
        <taxon>Ascomycota</taxon>
        <taxon>Pezizomycotina</taxon>
        <taxon>Dothideomycetes</taxon>
        <taxon>Dothideomycetes incertae sedis</taxon>
        <taxon>Coniosporium</taxon>
    </lineage>
</organism>
<name>A0ACC3CSD6_9PEZI</name>
<feature type="non-terminal residue" evidence="1">
    <location>
        <position position="222"/>
    </location>
</feature>
<comment type="caution">
    <text evidence="1">The sequence shown here is derived from an EMBL/GenBank/DDBJ whole genome shotgun (WGS) entry which is preliminary data.</text>
</comment>
<gene>
    <name evidence="1" type="ORF">LTS18_002058</name>
</gene>
<reference evidence="1" key="1">
    <citation type="submission" date="2024-09" db="EMBL/GenBank/DDBJ databases">
        <title>Black Yeasts Isolated from many extreme environments.</title>
        <authorList>
            <person name="Coleine C."/>
            <person name="Stajich J.E."/>
            <person name="Selbmann L."/>
        </authorList>
    </citation>
    <scope>NUCLEOTIDE SEQUENCE</scope>
    <source>
        <strain evidence="1">CCFEE 5737</strain>
    </source>
</reference>
<keyword evidence="2" id="KW-1185">Reference proteome</keyword>
<protein>
    <submittedName>
        <fullName evidence="1">Uncharacterized protein</fullName>
    </submittedName>
</protein>
<evidence type="ECO:0000313" key="1">
    <source>
        <dbReference type="EMBL" id="KAK3044145.1"/>
    </source>
</evidence>
<proteinExistence type="predicted"/>